<comment type="caution">
    <text evidence="3">The sequence shown here is derived from an EMBL/GenBank/DDBJ whole genome shotgun (WGS) entry which is preliminary data.</text>
</comment>
<evidence type="ECO:0000313" key="2">
    <source>
        <dbReference type="EMBL" id="KAB0339169.1"/>
    </source>
</evidence>
<feature type="region of interest" description="Disordered" evidence="1">
    <location>
        <begin position="1"/>
        <end position="31"/>
    </location>
</feature>
<gene>
    <name evidence="3" type="ORF">FD755_025036</name>
    <name evidence="2" type="ORF">FD755_025037</name>
</gene>
<name>A0A5N3URJ8_MUNRE</name>
<organism evidence="3 4">
    <name type="scientific">Muntiacus reevesi</name>
    <name type="common">Reeves' muntjac</name>
    <name type="synonym">Cervus reevesi</name>
    <dbReference type="NCBI Taxonomy" id="9886"/>
    <lineage>
        <taxon>Eukaryota</taxon>
        <taxon>Metazoa</taxon>
        <taxon>Chordata</taxon>
        <taxon>Craniata</taxon>
        <taxon>Vertebrata</taxon>
        <taxon>Euteleostomi</taxon>
        <taxon>Mammalia</taxon>
        <taxon>Eutheria</taxon>
        <taxon>Laurasiatheria</taxon>
        <taxon>Artiodactyla</taxon>
        <taxon>Ruminantia</taxon>
        <taxon>Pecora</taxon>
        <taxon>Cervidae</taxon>
        <taxon>Muntiacinae</taxon>
        <taxon>Muntiacus</taxon>
    </lineage>
</organism>
<dbReference type="AlphaFoldDB" id="A0A5N3URJ8"/>
<evidence type="ECO:0000313" key="4">
    <source>
        <dbReference type="Proteomes" id="UP000326062"/>
    </source>
</evidence>
<evidence type="ECO:0000256" key="1">
    <source>
        <dbReference type="SAM" id="MobiDB-lite"/>
    </source>
</evidence>
<dbReference type="EMBL" id="VCEB01006580">
    <property type="protein sequence ID" value="KAB0339169.1"/>
    <property type="molecule type" value="Genomic_DNA"/>
</dbReference>
<accession>A0A5N3URJ8</accession>
<keyword evidence="4" id="KW-1185">Reference proteome</keyword>
<feature type="non-terminal residue" evidence="3">
    <location>
        <position position="73"/>
    </location>
</feature>
<sequence>MSWLCIKDRDPPTPLRRKKPPGRPARATQQASIPTWGQIKSLCHQAQGIASLQGSSASPKKVFIAMLALLSCQ</sequence>
<proteinExistence type="predicted"/>
<dbReference type="EMBL" id="VCEB01006579">
    <property type="protein sequence ID" value="KAB0339170.1"/>
    <property type="molecule type" value="Genomic_DNA"/>
</dbReference>
<evidence type="ECO:0000313" key="3">
    <source>
        <dbReference type="EMBL" id="KAB0339170.1"/>
    </source>
</evidence>
<feature type="compositionally biased region" description="Basic and acidic residues" evidence="1">
    <location>
        <begin position="1"/>
        <end position="11"/>
    </location>
</feature>
<reference evidence="3 4" key="1">
    <citation type="submission" date="2019-06" db="EMBL/GenBank/DDBJ databases">
        <title>Discovery of a novel chromosome fission-fusion reversal in muntjac.</title>
        <authorList>
            <person name="Mudd A.B."/>
            <person name="Bredeson J.V."/>
            <person name="Baum R."/>
            <person name="Hockemeyer D."/>
            <person name="Rokhsar D.S."/>
        </authorList>
    </citation>
    <scope>NUCLEOTIDE SEQUENCE [LARGE SCALE GENOMIC DNA]</scope>
    <source>
        <strain evidence="3">UCam_UCB_Mr</strain>
        <tissue evidence="3">Fibroblast cell line</tissue>
    </source>
</reference>
<dbReference type="Proteomes" id="UP000326062">
    <property type="component" value="Unassembled WGS sequence"/>
</dbReference>
<protein>
    <submittedName>
        <fullName evidence="3">Uncharacterized protein</fullName>
    </submittedName>
</protein>